<dbReference type="EMBL" id="JASNQZ010000015">
    <property type="protein sequence ID" value="KAL0946950.1"/>
    <property type="molecule type" value="Genomic_DNA"/>
</dbReference>
<feature type="compositionally biased region" description="Low complexity" evidence="1">
    <location>
        <begin position="694"/>
        <end position="710"/>
    </location>
</feature>
<feature type="region of interest" description="Disordered" evidence="1">
    <location>
        <begin position="684"/>
        <end position="720"/>
    </location>
</feature>
<keyword evidence="3" id="KW-1185">Reference proteome</keyword>
<evidence type="ECO:0000313" key="2">
    <source>
        <dbReference type="EMBL" id="KAL0946950.1"/>
    </source>
</evidence>
<dbReference type="PANTHER" id="PTHR10957">
    <property type="entry name" value="RAP1 GTPASE-GDP DISSOCIATION STIMULATOR 1"/>
    <property type="match status" value="1"/>
</dbReference>
<comment type="caution">
    <text evidence="2">The sequence shown here is derived from an EMBL/GenBank/DDBJ whole genome shotgun (WGS) entry which is preliminary data.</text>
</comment>
<dbReference type="InterPro" id="IPR040144">
    <property type="entry name" value="RAP1GDS1"/>
</dbReference>
<evidence type="ECO:0000256" key="1">
    <source>
        <dbReference type="SAM" id="MobiDB-lite"/>
    </source>
</evidence>
<organism evidence="2 3">
    <name type="scientific">Hohenbuehelia grisea</name>
    <dbReference type="NCBI Taxonomy" id="104357"/>
    <lineage>
        <taxon>Eukaryota</taxon>
        <taxon>Fungi</taxon>
        <taxon>Dikarya</taxon>
        <taxon>Basidiomycota</taxon>
        <taxon>Agaricomycotina</taxon>
        <taxon>Agaricomycetes</taxon>
        <taxon>Agaricomycetidae</taxon>
        <taxon>Agaricales</taxon>
        <taxon>Pleurotineae</taxon>
        <taxon>Pleurotaceae</taxon>
        <taxon>Hohenbuehelia</taxon>
    </lineage>
</organism>
<gene>
    <name evidence="2" type="ORF">HGRIS_013108</name>
</gene>
<dbReference type="Proteomes" id="UP001556367">
    <property type="component" value="Unassembled WGS sequence"/>
</dbReference>
<dbReference type="InterPro" id="IPR016024">
    <property type="entry name" value="ARM-type_fold"/>
</dbReference>
<dbReference type="Gene3D" id="1.25.10.10">
    <property type="entry name" value="Leucine-rich Repeat Variant"/>
    <property type="match status" value="1"/>
</dbReference>
<evidence type="ECO:0000313" key="3">
    <source>
        <dbReference type="Proteomes" id="UP001556367"/>
    </source>
</evidence>
<dbReference type="SUPFAM" id="SSF48371">
    <property type="entry name" value="ARM repeat"/>
    <property type="match status" value="1"/>
</dbReference>
<proteinExistence type="predicted"/>
<evidence type="ECO:0008006" key="4">
    <source>
        <dbReference type="Google" id="ProtNLM"/>
    </source>
</evidence>
<protein>
    <recommendedName>
        <fullName evidence="4">ARM repeat-containing protein</fullName>
    </recommendedName>
</protein>
<accession>A0ABR3IUQ2</accession>
<name>A0ABR3IUQ2_9AGAR</name>
<sequence>MNVSRSEIGSKSSWGDSELRILLPLGPILRTLLRLWRMVCASKTPTVFIFNASSLSDSHYSQCCLEDTHSLLGRTSLPQTLTVLLSLALHGAPIPDAKYTAVVLELLRVGANLCMDHDENRGFLLEAGLPQAIVTLLEGYTESIPPPPYREPISLDISHMKVARTAIGVLLNASLGYDPVKFRLMSLEAAMTMMKLSAAIYPSGSWLQPTTQESQKQEPANDVWLLRAELSNWVWRTISELGDTSGRDDSPQIFNPDVLPLLVPSLQAFLSSGGSIPSSIPASTASTLLNADFDSLEESCTLLESLALDVEDVRLSLARGLTFPAEHGGVPCLSAMLDFIEKSGYPSTWYQASVLDESDIKRKEKAFDICKAAVIKAVVEVAGEERNDDVLWDDSEADKPGGEFICRMVEWVKKYVAVKELPSSEQPAGTIDRDDLAICACLSLGNLARRGNHATVLLSAPHSLAPVLSSPHLLSPDVDIKLKHGVVGLLKNLAQSSSPSSLVHEELGKAGLVGRVARSGIWDQKVDAMSDIVQISAIGVVKHLCNASVENTYSLVLPSDDLPQTGLTQILALVKRTESIAVRSEGTRVLVNVIKSLWSGDVPVTSTSDDAAQDDVAKAEQKKRRDAIRNVLTQECASALASLVGRSGKYPLLVNEGVVALSLLSTQRAAGPLVLTALTEPLPVDATPPTMPISSADSTASTSESSAMSSPLVATPPGRPRLPVLRHTLDMLKGVLKNVDNPANFPIEVRINVCSLLLQLTKSNTPEDLLPLKETLRPTLEKLAEKLASAQGKEEMFCSAIRTVLDSWA</sequence>
<dbReference type="InterPro" id="IPR011989">
    <property type="entry name" value="ARM-like"/>
</dbReference>
<reference evidence="3" key="1">
    <citation type="submission" date="2024-06" db="EMBL/GenBank/DDBJ databases">
        <title>Multi-omics analyses provide insights into the biosynthesis of the anticancer antibiotic pleurotin in Hohenbuehelia grisea.</title>
        <authorList>
            <person name="Weaver J.A."/>
            <person name="Alberti F."/>
        </authorList>
    </citation>
    <scope>NUCLEOTIDE SEQUENCE [LARGE SCALE GENOMIC DNA]</scope>
    <source>
        <strain evidence="3">T-177</strain>
    </source>
</reference>